<dbReference type="RefSeq" id="WP_106620447.1">
    <property type="nucleotide sequence ID" value="NZ_PYAX01000029.1"/>
</dbReference>
<dbReference type="PROSITE" id="PS50222">
    <property type="entry name" value="EF_HAND_2"/>
    <property type="match status" value="2"/>
</dbReference>
<reference evidence="4 5" key="1">
    <citation type="submission" date="2018-03" db="EMBL/GenBank/DDBJ databases">
        <title>Genomic Encyclopedia of Type Strains, Phase III (KMG-III): the genomes of soil and plant-associated and newly described type strains.</title>
        <authorList>
            <person name="Whitman W."/>
        </authorList>
    </citation>
    <scope>NUCLEOTIDE SEQUENCE [LARGE SCALE GENOMIC DNA]</scope>
    <source>
        <strain evidence="4 5">CGMCC 4.7097</strain>
    </source>
</reference>
<dbReference type="InterPro" id="IPR018247">
    <property type="entry name" value="EF_Hand_1_Ca_BS"/>
</dbReference>
<evidence type="ECO:0000313" key="5">
    <source>
        <dbReference type="Proteomes" id="UP000241118"/>
    </source>
</evidence>
<dbReference type="Gene3D" id="1.10.238.10">
    <property type="entry name" value="EF-hand"/>
    <property type="match status" value="1"/>
</dbReference>
<keyword evidence="2" id="KW-0677">Repeat</keyword>
<proteinExistence type="predicted"/>
<name>A0A2P8HD08_SACCR</name>
<dbReference type="SMART" id="SM00054">
    <property type="entry name" value="EFh"/>
    <property type="match status" value="4"/>
</dbReference>
<dbReference type="InterPro" id="IPR002048">
    <property type="entry name" value="EF_hand_dom"/>
</dbReference>
<dbReference type="PROSITE" id="PS00018">
    <property type="entry name" value="EF_HAND_1"/>
    <property type="match status" value="3"/>
</dbReference>
<dbReference type="PANTHER" id="PTHR10827:SF98">
    <property type="entry name" value="45 KDA CALCIUM-BINDING PROTEIN"/>
    <property type="match status" value="1"/>
</dbReference>
<protein>
    <submittedName>
        <fullName evidence="4">Ca2+-binding EF-hand superfamily protein</fullName>
    </submittedName>
</protein>
<feature type="domain" description="EF-hand" evidence="3">
    <location>
        <begin position="5"/>
        <end position="40"/>
    </location>
</feature>
<dbReference type="Proteomes" id="UP000241118">
    <property type="component" value="Unassembled WGS sequence"/>
</dbReference>
<organism evidence="4 5">
    <name type="scientific">Saccharothrix carnea</name>
    <dbReference type="NCBI Taxonomy" id="1280637"/>
    <lineage>
        <taxon>Bacteria</taxon>
        <taxon>Bacillati</taxon>
        <taxon>Actinomycetota</taxon>
        <taxon>Actinomycetes</taxon>
        <taxon>Pseudonocardiales</taxon>
        <taxon>Pseudonocardiaceae</taxon>
        <taxon>Saccharothrix</taxon>
    </lineage>
</organism>
<evidence type="ECO:0000256" key="1">
    <source>
        <dbReference type="ARBA" id="ARBA00022723"/>
    </source>
</evidence>
<dbReference type="GO" id="GO:0005509">
    <property type="term" value="F:calcium ion binding"/>
    <property type="evidence" value="ECO:0007669"/>
    <property type="project" value="InterPro"/>
</dbReference>
<feature type="domain" description="EF-hand" evidence="3">
    <location>
        <begin position="128"/>
        <end position="163"/>
    </location>
</feature>
<evidence type="ECO:0000256" key="2">
    <source>
        <dbReference type="ARBA" id="ARBA00022737"/>
    </source>
</evidence>
<dbReference type="Pfam" id="PF13499">
    <property type="entry name" value="EF-hand_7"/>
    <property type="match status" value="1"/>
</dbReference>
<accession>A0A2P8HD08</accession>
<keyword evidence="1" id="KW-0479">Metal-binding</keyword>
<dbReference type="OrthoDB" id="3530529at2"/>
<comment type="caution">
    <text evidence="4">The sequence shown here is derived from an EMBL/GenBank/DDBJ whole genome shotgun (WGS) entry which is preliminary data.</text>
</comment>
<keyword evidence="5" id="KW-1185">Reference proteome</keyword>
<dbReference type="InterPro" id="IPR011992">
    <property type="entry name" value="EF-hand-dom_pair"/>
</dbReference>
<dbReference type="SUPFAM" id="SSF47473">
    <property type="entry name" value="EF-hand"/>
    <property type="match status" value="1"/>
</dbReference>
<evidence type="ECO:0000259" key="3">
    <source>
        <dbReference type="PROSITE" id="PS50222"/>
    </source>
</evidence>
<dbReference type="PANTHER" id="PTHR10827">
    <property type="entry name" value="RETICULOCALBIN"/>
    <property type="match status" value="1"/>
</dbReference>
<dbReference type="Pfam" id="PF13202">
    <property type="entry name" value="EF-hand_5"/>
    <property type="match status" value="1"/>
</dbReference>
<evidence type="ECO:0000313" key="4">
    <source>
        <dbReference type="EMBL" id="PSL44109.1"/>
    </source>
</evidence>
<sequence>MTSDLKQRKYDKVFERFDADHDGRIDQSDITALADKWRKALGVTTASPEGARLAKLASDMWAGIQRHTDRDSDQAISKEEWAAAAQDPGFVDNVAVPFSLAAFDAADADSDGKITLEEMVAAQTQAGMSESESQAVFDRLDSDHDGFVTRKEFAAATKEFYLSDDPSSVGTELAGSL</sequence>
<dbReference type="AlphaFoldDB" id="A0A2P8HD08"/>
<gene>
    <name evidence="4" type="ORF">B0I31_12921</name>
</gene>
<dbReference type="EMBL" id="PYAX01000029">
    <property type="protein sequence ID" value="PSL44109.1"/>
    <property type="molecule type" value="Genomic_DNA"/>
</dbReference>